<gene>
    <name evidence="1" type="ORF">HNQ08_001162</name>
</gene>
<dbReference type="AlphaFoldDB" id="A0A7W8JRX1"/>
<reference evidence="1 2" key="1">
    <citation type="submission" date="2020-08" db="EMBL/GenBank/DDBJ databases">
        <title>Genomic Encyclopedia of Type Strains, Phase IV (KMG-IV): sequencing the most valuable type-strain genomes for metagenomic binning, comparative biology and taxonomic classification.</title>
        <authorList>
            <person name="Goeker M."/>
        </authorList>
    </citation>
    <scope>NUCLEOTIDE SEQUENCE [LARGE SCALE GENOMIC DNA]</scope>
    <source>
        <strain evidence="1 2">DSM 27939</strain>
    </source>
</reference>
<name>A0A7W8JRX1_9DEIO</name>
<accession>A0A7W8JRX1</accession>
<organism evidence="1 2">
    <name type="scientific">Deinococcus humi</name>
    <dbReference type="NCBI Taxonomy" id="662880"/>
    <lineage>
        <taxon>Bacteria</taxon>
        <taxon>Thermotogati</taxon>
        <taxon>Deinococcota</taxon>
        <taxon>Deinococci</taxon>
        <taxon>Deinococcales</taxon>
        <taxon>Deinococcaceae</taxon>
        <taxon>Deinococcus</taxon>
    </lineage>
</organism>
<sequence>MDPAARFLLDPEPLTPAMLGVANQEALEARIAQYLTLRGVAENAEPTEQQRQGVLALIYGARIVVLEGEVEKFRAEGEVTIERDLQSRIARLAAARDVALARAHPEVSTEGADFAPFFGEWGVQ</sequence>
<evidence type="ECO:0000313" key="2">
    <source>
        <dbReference type="Proteomes" id="UP000552709"/>
    </source>
</evidence>
<proteinExistence type="predicted"/>
<evidence type="ECO:0000313" key="1">
    <source>
        <dbReference type="EMBL" id="MBB5362077.1"/>
    </source>
</evidence>
<protein>
    <submittedName>
        <fullName evidence="1">Uncharacterized protein</fullName>
    </submittedName>
</protein>
<keyword evidence="2" id="KW-1185">Reference proteome</keyword>
<dbReference type="Proteomes" id="UP000552709">
    <property type="component" value="Unassembled WGS sequence"/>
</dbReference>
<comment type="caution">
    <text evidence="1">The sequence shown here is derived from an EMBL/GenBank/DDBJ whole genome shotgun (WGS) entry which is preliminary data.</text>
</comment>
<dbReference type="RefSeq" id="WP_184128277.1">
    <property type="nucleotide sequence ID" value="NZ_JACHFL010000002.1"/>
</dbReference>
<dbReference type="EMBL" id="JACHFL010000002">
    <property type="protein sequence ID" value="MBB5362077.1"/>
    <property type="molecule type" value="Genomic_DNA"/>
</dbReference>